<evidence type="ECO:0000313" key="6">
    <source>
        <dbReference type="Proteomes" id="UP000604117"/>
    </source>
</evidence>
<dbReference type="InterPro" id="IPR036188">
    <property type="entry name" value="FAD/NAD-bd_sf"/>
</dbReference>
<dbReference type="InterPro" id="IPR050097">
    <property type="entry name" value="Ferredoxin-NADP_redctase_2"/>
</dbReference>
<dbReference type="PANTHER" id="PTHR48105">
    <property type="entry name" value="THIOREDOXIN REDUCTASE 1-RELATED-RELATED"/>
    <property type="match status" value="1"/>
</dbReference>
<gene>
    <name evidence="5" type="ORF">Asi02nite_56760</name>
</gene>
<reference evidence="5 6" key="1">
    <citation type="submission" date="2021-01" db="EMBL/GenBank/DDBJ databases">
        <title>Whole genome shotgun sequence of Asanoa siamensis NBRC 107932.</title>
        <authorList>
            <person name="Komaki H."/>
            <person name="Tamura T."/>
        </authorList>
    </citation>
    <scope>NUCLEOTIDE SEQUENCE [LARGE SCALE GENOMIC DNA]</scope>
    <source>
        <strain evidence="5 6">NBRC 107932</strain>
    </source>
</reference>
<keyword evidence="2" id="KW-0560">Oxidoreductase</keyword>
<dbReference type="SUPFAM" id="SSF51905">
    <property type="entry name" value="FAD/NAD(P)-binding domain"/>
    <property type="match status" value="2"/>
</dbReference>
<dbReference type="Proteomes" id="UP000604117">
    <property type="component" value="Unassembled WGS sequence"/>
</dbReference>
<sequence length="310" mass="32152">MDRMETYDVIVVGGGPAGLAGALTLARARRSVLVVDNGTPRNAAAGHVHNFLTRDGTPPAELLELGRTEVAGYGARFVTGTATAAKPADDGFTVTLDDGREYGARRLLITTGLADHLPDIPGIAGRLGSDVLHCPYCHGWEVSDQAIGIIATTPGITHAGLLWRQWSADVTIVLNGQPAPSEQEAKLLAARGVTVVDDRATRLDPDRTLHLAGGDTLTRDVWVTPTRMVARSALLTDLGVETEPVKMGEVEVGVGVKADANGATSVPGVWVAGNVTDLRAQVIVSAAAGLNAGAMINADLVMADAHRAAG</sequence>
<evidence type="ECO:0000256" key="1">
    <source>
        <dbReference type="ARBA" id="ARBA00022630"/>
    </source>
</evidence>
<dbReference type="Gene3D" id="3.50.50.60">
    <property type="entry name" value="FAD/NAD(P)-binding domain"/>
    <property type="match status" value="2"/>
</dbReference>
<keyword evidence="1" id="KW-0285">Flavoprotein</keyword>
<dbReference type="Pfam" id="PF07992">
    <property type="entry name" value="Pyr_redox_2"/>
    <property type="match status" value="1"/>
</dbReference>
<dbReference type="PRINTS" id="PR00469">
    <property type="entry name" value="PNDRDTASEII"/>
</dbReference>
<proteinExistence type="predicted"/>
<evidence type="ECO:0000256" key="2">
    <source>
        <dbReference type="ARBA" id="ARBA00023002"/>
    </source>
</evidence>
<dbReference type="PRINTS" id="PR00368">
    <property type="entry name" value="FADPNR"/>
</dbReference>
<accession>A0ABQ4CXZ0</accession>
<evidence type="ECO:0000313" key="5">
    <source>
        <dbReference type="EMBL" id="GIF76158.1"/>
    </source>
</evidence>
<dbReference type="InterPro" id="IPR023753">
    <property type="entry name" value="FAD/NAD-binding_dom"/>
</dbReference>
<comment type="catalytic activity">
    <reaction evidence="3">
        <text>[thioredoxin]-dithiol + NADP(+) = [thioredoxin]-disulfide + NADPH + H(+)</text>
        <dbReference type="Rhea" id="RHEA:20345"/>
        <dbReference type="Rhea" id="RHEA-COMP:10698"/>
        <dbReference type="Rhea" id="RHEA-COMP:10700"/>
        <dbReference type="ChEBI" id="CHEBI:15378"/>
        <dbReference type="ChEBI" id="CHEBI:29950"/>
        <dbReference type="ChEBI" id="CHEBI:50058"/>
        <dbReference type="ChEBI" id="CHEBI:57783"/>
        <dbReference type="ChEBI" id="CHEBI:58349"/>
        <dbReference type="EC" id="1.8.1.9"/>
    </reaction>
</comment>
<comment type="caution">
    <text evidence="5">The sequence shown here is derived from an EMBL/GenBank/DDBJ whole genome shotgun (WGS) entry which is preliminary data.</text>
</comment>
<keyword evidence="6" id="KW-1185">Reference proteome</keyword>
<feature type="domain" description="FAD/NAD(P)-binding" evidence="4">
    <location>
        <begin position="7"/>
        <end position="286"/>
    </location>
</feature>
<dbReference type="EMBL" id="BONE01000054">
    <property type="protein sequence ID" value="GIF76158.1"/>
    <property type="molecule type" value="Genomic_DNA"/>
</dbReference>
<evidence type="ECO:0000256" key="3">
    <source>
        <dbReference type="ARBA" id="ARBA00048132"/>
    </source>
</evidence>
<name>A0ABQ4CXZ0_9ACTN</name>
<evidence type="ECO:0000259" key="4">
    <source>
        <dbReference type="Pfam" id="PF07992"/>
    </source>
</evidence>
<organism evidence="5 6">
    <name type="scientific">Asanoa siamensis</name>
    <dbReference type="NCBI Taxonomy" id="926357"/>
    <lineage>
        <taxon>Bacteria</taxon>
        <taxon>Bacillati</taxon>
        <taxon>Actinomycetota</taxon>
        <taxon>Actinomycetes</taxon>
        <taxon>Micromonosporales</taxon>
        <taxon>Micromonosporaceae</taxon>
        <taxon>Asanoa</taxon>
    </lineage>
</organism>
<protein>
    <submittedName>
        <fullName evidence="5">FAD-dependent pyridine nucleotide-disulphide oxidoreductase</fullName>
    </submittedName>
</protein>